<accession>Q9C6X1</accession>
<keyword evidence="1" id="KW-0175">Coiled coil</keyword>
<organism evidence="3">
    <name type="scientific">Arabidopsis thaliana</name>
    <name type="common">Mouse-ear cress</name>
    <dbReference type="NCBI Taxonomy" id="3702"/>
    <lineage>
        <taxon>Eukaryota</taxon>
        <taxon>Viridiplantae</taxon>
        <taxon>Streptophyta</taxon>
        <taxon>Embryophyta</taxon>
        <taxon>Tracheophyta</taxon>
        <taxon>Spermatophyta</taxon>
        <taxon>Magnoliopsida</taxon>
        <taxon>eudicotyledons</taxon>
        <taxon>Gunneridae</taxon>
        <taxon>Pentapetalae</taxon>
        <taxon>rosids</taxon>
        <taxon>malvids</taxon>
        <taxon>Brassicales</taxon>
        <taxon>Brassicaceae</taxon>
        <taxon>Camelineae</taxon>
        <taxon>Arabidopsis</taxon>
    </lineage>
</organism>
<sequence>MALDDSSIPEDLLGKSLSRYRIMPSISLNLVLTISFGPKRNCLSEVFRGDASNKIDPSVNVGSKEERGRREETCRDRRGSLGGYSEGVASETIPMPEWSAGVVNPTLPAVLDGTEANENRLVLDATAHAEGIQPIAALPPRGQMKALEKRQRSTDPEAKSKKKKKKASREEGEPIYVDKIASANLIASCGGRILPPPEKLLESEQYAEASSFFLRAFSSMNKMVRSYDSTTRACLGANEKLAEAEKKLAAEGHARAEAESKEVEATLAKEKAKEEWLEAIRNSRRETSATFADKFQATEAKMLLFYQAYDRYMLLVQAKANDELITALEGGGALAKEKKQYGDTEAAYTKFAEEIKKKLMIPLVSPVSIPYSLGVRSSEVLSDKVGVVNQAGSNLRDKTRHSEDEPAQ</sequence>
<feature type="compositionally biased region" description="Basic and acidic residues" evidence="2">
    <location>
        <begin position="146"/>
        <end position="159"/>
    </location>
</feature>
<evidence type="ECO:0000256" key="2">
    <source>
        <dbReference type="SAM" id="MobiDB-lite"/>
    </source>
</evidence>
<dbReference type="EMBL" id="AC074309">
    <property type="protein sequence ID" value="AAG50785.1"/>
    <property type="molecule type" value="Genomic_DNA"/>
</dbReference>
<gene>
    <name evidence="3" type="primary">T12O21.6</name>
</gene>
<reference key="1">
    <citation type="journal article" date="2000" name="Nature">
        <title>Sequence and analysis of chromosome 1 of the plant Arabidopsis thaliana.</title>
        <authorList>
            <person name="Theologis A."/>
            <person name="Ecker J.R."/>
            <person name="Palm C.J."/>
            <person name="Federspiel N.A."/>
            <person name="Kaul S."/>
            <person name="White O."/>
            <person name="Alonso J."/>
            <person name="Altafi H."/>
            <person name="Araujo R."/>
            <person name="Bowman C.L."/>
            <person name="Brooks S.Y."/>
            <person name="Buehler E."/>
            <person name="Chan A."/>
            <person name="Chao Q."/>
            <person name="Chen H."/>
            <person name="Cheuk R.F."/>
            <person name="Chin C.W."/>
            <person name="Chung M.K."/>
            <person name="Conn L."/>
            <person name="Conway A.B."/>
            <person name="Conway A.R."/>
            <person name="Creasy T.H."/>
            <person name="Dewar K."/>
            <person name="Dunn P."/>
            <person name="Etgu P."/>
            <person name="Feldblyum T.V."/>
            <person name="Feng J."/>
            <person name="Fong B."/>
            <person name="Fujii C.Y."/>
            <person name="Gill J.E."/>
            <person name="Goldsmith A.D."/>
            <person name="Haas B."/>
            <person name="Hansen N.F."/>
            <person name="Hughes B."/>
            <person name="Huizar L."/>
            <person name="Hunter J.L."/>
            <person name="Jenkins J."/>
            <person name="Johnson-Hopson C."/>
            <person name="Khan S."/>
            <person name="Khaykin E."/>
            <person name="Kim C.J."/>
            <person name="Koo H.L."/>
            <person name="Kremenetskaia I."/>
            <person name="Kurtz D.B."/>
            <person name="Kwan A."/>
            <person name="Lam B."/>
            <person name="Langin-Hooper S."/>
            <person name="Lee A."/>
            <person name="Lee J.M."/>
            <person name="Lenz C.A."/>
            <person name="Li J.H."/>
            <person name="Li Y."/>
            <person name="Lin X."/>
            <person name="Liu S.X."/>
            <person name="Liu Z.A."/>
            <person name="Luros J.S."/>
            <person name="Maiti R."/>
            <person name="Marziali A."/>
            <person name="Militscher J."/>
            <person name="Miranda M."/>
            <person name="Nguyen M."/>
            <person name="Nierman W.C."/>
            <person name="Osborne B.I."/>
            <person name="Pai G."/>
            <person name="Peterson J."/>
            <person name="Pham P.K."/>
            <person name="Rizzo M."/>
            <person name="Rooney T."/>
            <person name="Rowley D."/>
            <person name="Sakano H."/>
            <person name="Salzberg S.L."/>
            <person name="Schwartz J.R."/>
            <person name="Shinn P."/>
            <person name="Southwick A.M."/>
            <person name="Sun H."/>
            <person name="Tallon L.J."/>
            <person name="Tambunga G."/>
            <person name="Toriumi M.J."/>
            <person name="Town C.D."/>
            <person name="Utterback T."/>
            <person name="Van Aken S."/>
            <person name="Vaysberg M."/>
            <person name="Vysotskaia V.S."/>
            <person name="Walker M."/>
            <person name="Wu D."/>
            <person name="Yu G."/>
            <person name="Fraser C.M."/>
            <person name="Venter J.C."/>
            <person name="Davis R.W."/>
        </authorList>
    </citation>
    <scope>NUCLEOTIDE SEQUENCE [LARGE SCALE GENOMIC DNA]</scope>
    <source>
        <strain>cv. Columbia</strain>
    </source>
</reference>
<feature type="region of interest" description="Disordered" evidence="2">
    <location>
        <begin position="133"/>
        <end position="171"/>
    </location>
</feature>
<name>Q9C6X1_ARATH</name>
<evidence type="ECO:0000313" key="3">
    <source>
        <dbReference type="EMBL" id="AAG50785.1"/>
    </source>
</evidence>
<feature type="region of interest" description="Disordered" evidence="2">
    <location>
        <begin position="57"/>
        <end position="88"/>
    </location>
</feature>
<feature type="coiled-coil region" evidence="1">
    <location>
        <begin position="227"/>
        <end position="275"/>
    </location>
</feature>
<dbReference type="PIR" id="F86444">
    <property type="entry name" value="F86444"/>
</dbReference>
<dbReference type="AlphaFoldDB" id="Q9C6X1"/>
<feature type="compositionally biased region" description="Basic and acidic residues" evidence="2">
    <location>
        <begin position="63"/>
        <end position="79"/>
    </location>
</feature>
<reference evidence="3" key="2">
    <citation type="submission" date="2001-01" db="EMBL/GenBank/DDBJ databases">
        <title>Arabidopsis thaliana chromosome 1 BAC T12O21 genomic sequence.</title>
        <authorList>
            <person name="Lin X."/>
            <person name="Kaul S."/>
            <person name="Town C.D."/>
            <person name="Benito M."/>
            <person name="Creasy T.H."/>
            <person name="Haas B.J."/>
            <person name="Wu D."/>
            <person name="Maiti R."/>
            <person name="Ronning C.M."/>
            <person name="Koo H."/>
            <person name="Fujii C.Y."/>
            <person name="Utterback T.R."/>
            <person name="Barnstead M.E."/>
            <person name="Bowman C.L."/>
            <person name="White O."/>
            <person name="Nierman W.C."/>
            <person name="Fraser C.M."/>
        </authorList>
    </citation>
    <scope>NUCLEOTIDE SEQUENCE</scope>
</reference>
<proteinExistence type="predicted"/>
<protein>
    <submittedName>
        <fullName evidence="3">Uncharacterized protein T12O21.6</fullName>
    </submittedName>
</protein>
<evidence type="ECO:0000256" key="1">
    <source>
        <dbReference type="SAM" id="Coils"/>
    </source>
</evidence>